<dbReference type="PANTHER" id="PTHR42924:SF11">
    <property type="entry name" value="POLYMERASE_HISTIDINOL PHOSPHATASE N-TERMINAL DOMAIN-CONTAINING PROTEIN"/>
    <property type="match status" value="1"/>
</dbReference>
<dbReference type="AlphaFoldDB" id="A0A0M3UGU0"/>
<dbReference type="EMBL" id="CP012677">
    <property type="protein sequence ID" value="ALE93319.1"/>
    <property type="molecule type" value="Genomic_DNA"/>
</dbReference>
<dbReference type="InterPro" id="IPR003141">
    <property type="entry name" value="Pol/His_phosphatase_N"/>
</dbReference>
<evidence type="ECO:0000313" key="4">
    <source>
        <dbReference type="Proteomes" id="UP000062833"/>
    </source>
</evidence>
<dbReference type="SUPFAM" id="SSF89550">
    <property type="entry name" value="PHP domain-like"/>
    <property type="match status" value="1"/>
</dbReference>
<reference evidence="4" key="1">
    <citation type="submission" date="2015-09" db="EMBL/GenBank/DDBJ databases">
        <title>Complete genome of Arthrobacter alpinus strain R3.8.</title>
        <authorList>
            <person name="See-Too W.S."/>
            <person name="Chan K.G."/>
        </authorList>
    </citation>
    <scope>NUCLEOTIDE SEQUENCE [LARGE SCALE GENOMIC DNA]</scope>
    <source>
        <strain evidence="4">R3.8</strain>
    </source>
</reference>
<name>A0A0M3UGU0_9MICC</name>
<organism evidence="3 4">
    <name type="scientific">Arthrobacter alpinus</name>
    <dbReference type="NCBI Taxonomy" id="656366"/>
    <lineage>
        <taxon>Bacteria</taxon>
        <taxon>Bacillati</taxon>
        <taxon>Actinomycetota</taxon>
        <taxon>Actinomycetes</taxon>
        <taxon>Micrococcales</taxon>
        <taxon>Micrococcaceae</taxon>
        <taxon>Arthrobacter</taxon>
    </lineage>
</organism>
<dbReference type="PANTHER" id="PTHR42924">
    <property type="entry name" value="EXONUCLEASE"/>
    <property type="match status" value="1"/>
</dbReference>
<evidence type="ECO:0000313" key="3">
    <source>
        <dbReference type="EMBL" id="ALE93319.1"/>
    </source>
</evidence>
<dbReference type="Proteomes" id="UP000062833">
    <property type="component" value="Chromosome"/>
</dbReference>
<accession>A0A0M3UGU0</accession>
<feature type="domain" description="Polymerase/histidinol phosphatase N-terminal" evidence="2">
    <location>
        <begin position="54"/>
        <end position="130"/>
    </location>
</feature>
<dbReference type="InterPro" id="IPR006311">
    <property type="entry name" value="TAT_signal"/>
</dbReference>
<dbReference type="InterPro" id="IPR016195">
    <property type="entry name" value="Pol/histidinol_Pase-like"/>
</dbReference>
<dbReference type="InterPro" id="IPR004013">
    <property type="entry name" value="PHP_dom"/>
</dbReference>
<proteinExistence type="predicted"/>
<gene>
    <name evidence="3" type="ORF">AOC05_14945</name>
</gene>
<evidence type="ECO:0000259" key="2">
    <source>
        <dbReference type="SMART" id="SM00481"/>
    </source>
</evidence>
<dbReference type="InterPro" id="IPR052018">
    <property type="entry name" value="PHP_domain"/>
</dbReference>
<dbReference type="SMART" id="SM00481">
    <property type="entry name" value="POLIIIAc"/>
    <property type="match status" value="1"/>
</dbReference>
<sequence>MCTPKTPMMVSRRQLMGAAALVAAGLVAGSTLHATAASAATGIDDPDDLAWLVGDHHVHTIYSHDAKYLQSQLLEKAAEYGVDVIAFTEHSNWGHANMGGALNSQRDIAAARAARPDMLIFQGLEWYIPAAEHASVLVAPGPNEARILRQFELLWDGKLNGWEKPAAGSNQAAEWEPKAGEAIAWLAAQKKAGFIDDVVVLANHPSRLGIDSPHEMRNWRDAAPEIVIGMEGAPGAQASAISTFANASSQRGEYENSPSEFSFPGFPAEAYETRGGFDWVTSVVGGQWDSMLAEGKPFWITSNSDNHLTAKDTMRIGDYPTGDGWDNGASLNNFNRAGRRPDPVEAGTPQNGSDFWPGQFSRTHIGARTRSYAHVLEAMRAGRMWVDHGHLIAGLDVRLRPVGHTGPGKVMGSTLTVAPGTDVELVITIQPTTAANSSGKVPHLAHVDIIKGLVTGPVADKDTFTAPNTKVHERIDTASMSGEIVLTRTFSNVTEPFYLRLRGSDGLRFGVGPMGAGVDPQGPIPHGAGEGDPWADTWFYANPIFVQLSGTP</sequence>
<feature type="signal peptide" evidence="1">
    <location>
        <begin position="1"/>
        <end position="39"/>
    </location>
</feature>
<protein>
    <submittedName>
        <fullName evidence="3">Histidinol phosphatase</fullName>
    </submittedName>
</protein>
<dbReference type="RefSeq" id="WP_157375002.1">
    <property type="nucleotide sequence ID" value="NZ_CP012677.1"/>
</dbReference>
<dbReference type="GO" id="GO:0035312">
    <property type="term" value="F:5'-3' DNA exonuclease activity"/>
    <property type="evidence" value="ECO:0007669"/>
    <property type="project" value="TreeGrafter"/>
</dbReference>
<dbReference type="PATRIC" id="fig|656366.3.peg.3224"/>
<dbReference type="Gene3D" id="3.20.20.140">
    <property type="entry name" value="Metal-dependent hydrolases"/>
    <property type="match status" value="1"/>
</dbReference>
<dbReference type="PROSITE" id="PS51318">
    <property type="entry name" value="TAT"/>
    <property type="match status" value="1"/>
</dbReference>
<dbReference type="GO" id="GO:0004534">
    <property type="term" value="F:5'-3' RNA exonuclease activity"/>
    <property type="evidence" value="ECO:0007669"/>
    <property type="project" value="TreeGrafter"/>
</dbReference>
<feature type="chain" id="PRO_5005790645" evidence="1">
    <location>
        <begin position="40"/>
        <end position="552"/>
    </location>
</feature>
<dbReference type="OrthoDB" id="9997at2"/>
<keyword evidence="4" id="KW-1185">Reference proteome</keyword>
<keyword evidence="1" id="KW-0732">Signal</keyword>
<dbReference type="Pfam" id="PF02811">
    <property type="entry name" value="PHP"/>
    <property type="match status" value="1"/>
</dbReference>
<evidence type="ECO:0000256" key="1">
    <source>
        <dbReference type="SAM" id="SignalP"/>
    </source>
</evidence>
<dbReference type="KEGG" id="aaq:AOC05_14945"/>